<evidence type="ECO:0000313" key="2">
    <source>
        <dbReference type="Proteomes" id="UP001556692"/>
    </source>
</evidence>
<organism evidence="1 2">
    <name type="scientific">Aquibium pacificus</name>
    <dbReference type="NCBI Taxonomy" id="3153579"/>
    <lineage>
        <taxon>Bacteria</taxon>
        <taxon>Pseudomonadati</taxon>
        <taxon>Pseudomonadota</taxon>
        <taxon>Alphaproteobacteria</taxon>
        <taxon>Hyphomicrobiales</taxon>
        <taxon>Phyllobacteriaceae</taxon>
        <taxon>Aquibium</taxon>
    </lineage>
</organism>
<dbReference type="RefSeq" id="WP_367954664.1">
    <property type="nucleotide sequence ID" value="NZ_JBDPGJ010000003.1"/>
</dbReference>
<dbReference type="Proteomes" id="UP001556692">
    <property type="component" value="Unassembled WGS sequence"/>
</dbReference>
<reference evidence="1 2" key="1">
    <citation type="submission" date="2024-05" db="EMBL/GenBank/DDBJ databases">
        <authorList>
            <person name="Jiang F."/>
        </authorList>
    </citation>
    <scope>NUCLEOTIDE SEQUENCE [LARGE SCALE GENOMIC DNA]</scope>
    <source>
        <strain evidence="1 2">LZ166</strain>
    </source>
</reference>
<sequence length="54" mass="5915">MRLRAAVIQAHTGLDPYGEQYKALDAARETLEAALATVAGRKLDYRKADLGLLE</sequence>
<keyword evidence="2" id="KW-1185">Reference proteome</keyword>
<proteinExistence type="predicted"/>
<gene>
    <name evidence="1" type="ORF">ABGN05_14020</name>
</gene>
<accession>A0ABV3SJ56</accession>
<comment type="caution">
    <text evidence="1">The sequence shown here is derived from an EMBL/GenBank/DDBJ whole genome shotgun (WGS) entry which is preliminary data.</text>
</comment>
<dbReference type="EMBL" id="JBDPGJ010000003">
    <property type="protein sequence ID" value="MEX0406782.1"/>
    <property type="molecule type" value="Genomic_DNA"/>
</dbReference>
<evidence type="ECO:0000313" key="1">
    <source>
        <dbReference type="EMBL" id="MEX0406782.1"/>
    </source>
</evidence>
<name>A0ABV3SJ56_9HYPH</name>
<protein>
    <submittedName>
        <fullName evidence="1">Uncharacterized protein</fullName>
    </submittedName>
</protein>